<keyword evidence="6 9" id="KW-0057">Aromatic amino acid biosynthesis</keyword>
<keyword evidence="4 9" id="KW-0028">Amino-acid biosynthesis</keyword>
<dbReference type="RefSeq" id="WP_191154542.1">
    <property type="nucleotide sequence ID" value="NZ_JACXAI010000001.1"/>
</dbReference>
<evidence type="ECO:0000256" key="4">
    <source>
        <dbReference type="ARBA" id="ARBA00022605"/>
    </source>
</evidence>
<evidence type="ECO:0000256" key="2">
    <source>
        <dbReference type="ARBA" id="ARBA00004733"/>
    </source>
</evidence>
<dbReference type="EC" id="4.2.1.20" evidence="9"/>
<comment type="subunit">
    <text evidence="3 9">Tetramer of two alpha and two beta chains.</text>
</comment>
<evidence type="ECO:0000256" key="8">
    <source>
        <dbReference type="ARBA" id="ARBA00049047"/>
    </source>
</evidence>
<dbReference type="SUPFAM" id="SSF51366">
    <property type="entry name" value="Ribulose-phoshate binding barrel"/>
    <property type="match status" value="1"/>
</dbReference>
<dbReference type="InterPro" id="IPR011060">
    <property type="entry name" value="RibuloseP-bd_barrel"/>
</dbReference>
<dbReference type="CDD" id="cd04724">
    <property type="entry name" value="Tryptophan_synthase_alpha"/>
    <property type="match status" value="1"/>
</dbReference>
<sequence>MEQQIKNQLQQNKKLFIPFITAGDPTPNATIQLALSLQKIGASAIELGVPYSDPLADGPVIQKATKRALKNDMNIEKVMNLAGELKEKGVTIPIILFTYYNPVLQLGKERFFALTEQNQIDGLIVPDLPFEESDQLRSQCEDHNVTYISMVAPTSVERISKISTNAKGFIYCVSSLGVTGVRNDFDPAIEEFLMKVKEHAKVPVAVGFGISHSDHVKRMNQICDGVVVGSALVNEIEKLEEKLLNHQTEKEAIIEFSQFAKSFVI</sequence>
<evidence type="ECO:0000256" key="9">
    <source>
        <dbReference type="HAMAP-Rule" id="MF_00131"/>
    </source>
</evidence>
<dbReference type="PROSITE" id="PS00167">
    <property type="entry name" value="TRP_SYNTHASE_ALPHA"/>
    <property type="match status" value="1"/>
</dbReference>
<dbReference type="PANTHER" id="PTHR43406:SF1">
    <property type="entry name" value="TRYPTOPHAN SYNTHASE ALPHA CHAIN, CHLOROPLASTIC"/>
    <property type="match status" value="1"/>
</dbReference>
<dbReference type="Proteomes" id="UP000626844">
    <property type="component" value="Unassembled WGS sequence"/>
</dbReference>
<evidence type="ECO:0000256" key="3">
    <source>
        <dbReference type="ARBA" id="ARBA00011270"/>
    </source>
</evidence>
<gene>
    <name evidence="9" type="primary">trpA</name>
    <name evidence="11" type="ORF">IC621_00035</name>
</gene>
<keyword evidence="12" id="KW-1185">Reference proteome</keyword>
<dbReference type="GO" id="GO:0005829">
    <property type="term" value="C:cytosol"/>
    <property type="evidence" value="ECO:0007669"/>
    <property type="project" value="TreeGrafter"/>
</dbReference>
<comment type="function">
    <text evidence="1 9">The alpha subunit is responsible for the aldol cleavage of indoleglycerol phosphate to indole and glyceraldehyde 3-phosphate.</text>
</comment>
<dbReference type="EMBL" id="JACXAI010000001">
    <property type="protein sequence ID" value="MBD1378603.1"/>
    <property type="molecule type" value="Genomic_DNA"/>
</dbReference>
<dbReference type="FunFam" id="3.20.20.70:FF:000037">
    <property type="entry name" value="Tryptophan synthase alpha chain"/>
    <property type="match status" value="1"/>
</dbReference>
<accession>A0A926RUJ7</accession>
<evidence type="ECO:0000313" key="11">
    <source>
        <dbReference type="EMBL" id="MBD1378603.1"/>
    </source>
</evidence>
<evidence type="ECO:0000256" key="10">
    <source>
        <dbReference type="RuleBase" id="RU003662"/>
    </source>
</evidence>
<evidence type="ECO:0000256" key="1">
    <source>
        <dbReference type="ARBA" id="ARBA00003365"/>
    </source>
</evidence>
<dbReference type="HAMAP" id="MF_00131">
    <property type="entry name" value="Trp_synth_alpha"/>
    <property type="match status" value="1"/>
</dbReference>
<evidence type="ECO:0000256" key="7">
    <source>
        <dbReference type="ARBA" id="ARBA00023239"/>
    </source>
</evidence>
<comment type="catalytic activity">
    <reaction evidence="8 9">
        <text>(1S,2R)-1-C-(indol-3-yl)glycerol 3-phosphate + L-serine = D-glyceraldehyde 3-phosphate + L-tryptophan + H2O</text>
        <dbReference type="Rhea" id="RHEA:10532"/>
        <dbReference type="ChEBI" id="CHEBI:15377"/>
        <dbReference type="ChEBI" id="CHEBI:33384"/>
        <dbReference type="ChEBI" id="CHEBI:57912"/>
        <dbReference type="ChEBI" id="CHEBI:58866"/>
        <dbReference type="ChEBI" id="CHEBI:59776"/>
        <dbReference type="EC" id="4.2.1.20"/>
    </reaction>
</comment>
<dbReference type="Gene3D" id="3.20.20.70">
    <property type="entry name" value="Aldolase class I"/>
    <property type="match status" value="1"/>
</dbReference>
<dbReference type="GO" id="GO:0004834">
    <property type="term" value="F:tryptophan synthase activity"/>
    <property type="evidence" value="ECO:0007669"/>
    <property type="project" value="UniProtKB-UniRule"/>
</dbReference>
<organism evidence="11 12">
    <name type="scientific">Metabacillus arenae</name>
    <dbReference type="NCBI Taxonomy" id="2771434"/>
    <lineage>
        <taxon>Bacteria</taxon>
        <taxon>Bacillati</taxon>
        <taxon>Bacillota</taxon>
        <taxon>Bacilli</taxon>
        <taxon>Bacillales</taxon>
        <taxon>Bacillaceae</taxon>
        <taxon>Metabacillus</taxon>
    </lineage>
</organism>
<feature type="active site" description="Proton acceptor" evidence="9">
    <location>
        <position position="57"/>
    </location>
</feature>
<evidence type="ECO:0000256" key="6">
    <source>
        <dbReference type="ARBA" id="ARBA00023141"/>
    </source>
</evidence>
<dbReference type="InterPro" id="IPR002028">
    <property type="entry name" value="Trp_synthase_suA"/>
</dbReference>
<proteinExistence type="inferred from homology"/>
<dbReference type="InterPro" id="IPR013785">
    <property type="entry name" value="Aldolase_TIM"/>
</dbReference>
<name>A0A926RUJ7_9BACI</name>
<dbReference type="AlphaFoldDB" id="A0A926RUJ7"/>
<reference evidence="11" key="1">
    <citation type="submission" date="2020-09" db="EMBL/GenBank/DDBJ databases">
        <title>A novel bacterium of genus Bacillus, isolated from South China Sea.</title>
        <authorList>
            <person name="Huang H."/>
            <person name="Mo K."/>
            <person name="Hu Y."/>
        </authorList>
    </citation>
    <scope>NUCLEOTIDE SEQUENCE</scope>
    <source>
        <strain evidence="11">IB182487</strain>
    </source>
</reference>
<dbReference type="PANTHER" id="PTHR43406">
    <property type="entry name" value="TRYPTOPHAN SYNTHASE, ALPHA CHAIN"/>
    <property type="match status" value="1"/>
</dbReference>
<dbReference type="InterPro" id="IPR018204">
    <property type="entry name" value="Trp_synthase_alpha_AS"/>
</dbReference>
<comment type="similarity">
    <text evidence="9 10">Belongs to the TrpA family.</text>
</comment>
<protein>
    <recommendedName>
        <fullName evidence="9">Tryptophan synthase alpha chain</fullName>
        <ecNumber evidence="9">4.2.1.20</ecNumber>
    </recommendedName>
</protein>
<keyword evidence="5 9" id="KW-0822">Tryptophan biosynthesis</keyword>
<comment type="pathway">
    <text evidence="2 9">Amino-acid biosynthesis; L-tryptophan biosynthesis; L-tryptophan from chorismate: step 5/5.</text>
</comment>
<feature type="active site" description="Proton acceptor" evidence="9">
    <location>
        <position position="46"/>
    </location>
</feature>
<dbReference type="NCBIfam" id="TIGR00262">
    <property type="entry name" value="trpA"/>
    <property type="match status" value="1"/>
</dbReference>
<evidence type="ECO:0000256" key="5">
    <source>
        <dbReference type="ARBA" id="ARBA00022822"/>
    </source>
</evidence>
<evidence type="ECO:0000313" key="12">
    <source>
        <dbReference type="Proteomes" id="UP000626844"/>
    </source>
</evidence>
<keyword evidence="7 9" id="KW-0456">Lyase</keyword>
<dbReference type="Pfam" id="PF00290">
    <property type="entry name" value="Trp_syntA"/>
    <property type="match status" value="1"/>
</dbReference>
<comment type="caution">
    <text evidence="11">The sequence shown here is derived from an EMBL/GenBank/DDBJ whole genome shotgun (WGS) entry which is preliminary data.</text>
</comment>